<dbReference type="AlphaFoldDB" id="A0A3P7YJQ6"/>
<dbReference type="EMBL" id="UZAG01017952">
    <property type="protein sequence ID" value="VDO37435.1"/>
    <property type="molecule type" value="Genomic_DNA"/>
</dbReference>
<keyword evidence="2" id="KW-1185">Reference proteome</keyword>
<name>A0A3P7YJQ6_9BILA</name>
<gene>
    <name evidence="1" type="ORF">BTMF_LOCUS10974</name>
</gene>
<proteinExistence type="predicted"/>
<evidence type="ECO:0000313" key="1">
    <source>
        <dbReference type="EMBL" id="VDO37435.1"/>
    </source>
</evidence>
<organism evidence="1 2">
    <name type="scientific">Brugia timori</name>
    <dbReference type="NCBI Taxonomy" id="42155"/>
    <lineage>
        <taxon>Eukaryota</taxon>
        <taxon>Metazoa</taxon>
        <taxon>Ecdysozoa</taxon>
        <taxon>Nematoda</taxon>
        <taxon>Chromadorea</taxon>
        <taxon>Rhabditida</taxon>
        <taxon>Spirurina</taxon>
        <taxon>Spiruromorpha</taxon>
        <taxon>Filarioidea</taxon>
        <taxon>Onchocercidae</taxon>
        <taxon>Brugia</taxon>
    </lineage>
</organism>
<sequence length="41" mass="5166">MCMNKGKEYLWNYHRYFYTLFHQHENDRHVSEAAQIAEKLY</sequence>
<dbReference type="Proteomes" id="UP000280834">
    <property type="component" value="Unassembled WGS sequence"/>
</dbReference>
<evidence type="ECO:0000313" key="2">
    <source>
        <dbReference type="Proteomes" id="UP000280834"/>
    </source>
</evidence>
<reference evidence="1 2" key="1">
    <citation type="submission" date="2018-11" db="EMBL/GenBank/DDBJ databases">
        <authorList>
            <consortium name="Pathogen Informatics"/>
        </authorList>
    </citation>
    <scope>NUCLEOTIDE SEQUENCE [LARGE SCALE GENOMIC DNA]</scope>
</reference>
<accession>A0A3P7YJQ6</accession>
<protein>
    <submittedName>
        <fullName evidence="1">Uncharacterized protein</fullName>
    </submittedName>
</protein>